<comment type="caution">
    <text evidence="6">Lacks conserved residue(s) required for the propagation of feature annotation.</text>
</comment>
<keyword evidence="4 6" id="KW-0233">DNA recombination</keyword>
<evidence type="ECO:0000259" key="7">
    <source>
        <dbReference type="Pfam" id="PF01330"/>
    </source>
</evidence>
<dbReference type="Proteomes" id="UP000188273">
    <property type="component" value="Chromosome"/>
</dbReference>
<keyword evidence="8" id="KW-0347">Helicase</keyword>
<dbReference type="GO" id="GO:0006310">
    <property type="term" value="P:DNA recombination"/>
    <property type="evidence" value="ECO:0007669"/>
    <property type="project" value="UniProtKB-UniRule"/>
</dbReference>
<evidence type="ECO:0000256" key="6">
    <source>
        <dbReference type="HAMAP-Rule" id="MF_00031"/>
    </source>
</evidence>
<proteinExistence type="inferred from homology"/>
<dbReference type="Gene3D" id="1.10.150.20">
    <property type="entry name" value="5' to 3' exonuclease, C-terminal subdomain"/>
    <property type="match status" value="1"/>
</dbReference>
<evidence type="ECO:0000256" key="3">
    <source>
        <dbReference type="ARBA" id="ARBA00023125"/>
    </source>
</evidence>
<feature type="region of interest" description="Domain III" evidence="6">
    <location>
        <begin position="153"/>
        <end position="212"/>
    </location>
</feature>
<dbReference type="GO" id="GO:0009378">
    <property type="term" value="F:four-way junction helicase activity"/>
    <property type="evidence" value="ECO:0007669"/>
    <property type="project" value="InterPro"/>
</dbReference>
<gene>
    <name evidence="6 8" type="primary">ruvA</name>
    <name evidence="8" type="ORF">L21SP3_01945</name>
</gene>
<name>A0A1Q2HRN2_9BACT</name>
<keyword evidence="5 6" id="KW-0234">DNA repair</keyword>
<dbReference type="SUPFAM" id="SSF50249">
    <property type="entry name" value="Nucleic acid-binding proteins"/>
    <property type="match status" value="1"/>
</dbReference>
<evidence type="ECO:0000313" key="8">
    <source>
        <dbReference type="EMBL" id="AQQ10119.1"/>
    </source>
</evidence>
<evidence type="ECO:0000256" key="4">
    <source>
        <dbReference type="ARBA" id="ARBA00023172"/>
    </source>
</evidence>
<feature type="domain" description="DNA helicase Holliday junction RuvA type" evidence="7">
    <location>
        <begin position="1"/>
        <end position="53"/>
    </location>
</feature>
<evidence type="ECO:0000256" key="1">
    <source>
        <dbReference type="ARBA" id="ARBA00022490"/>
    </source>
</evidence>
<dbReference type="NCBIfam" id="TIGR00084">
    <property type="entry name" value="ruvA"/>
    <property type="match status" value="1"/>
</dbReference>
<dbReference type="InterPro" id="IPR013849">
    <property type="entry name" value="DNA_helicase_Holl-junc_RuvA_I"/>
</dbReference>
<dbReference type="InterPro" id="IPR000085">
    <property type="entry name" value="RuvA"/>
</dbReference>
<dbReference type="SUPFAM" id="SSF47781">
    <property type="entry name" value="RuvA domain 2-like"/>
    <property type="match status" value="1"/>
</dbReference>
<accession>A0A1Q2HRN2</accession>
<keyword evidence="9" id="KW-1185">Reference proteome</keyword>
<dbReference type="GO" id="GO:0005737">
    <property type="term" value="C:cytoplasm"/>
    <property type="evidence" value="ECO:0007669"/>
    <property type="project" value="UniProtKB-SubCell"/>
</dbReference>
<reference evidence="9" key="1">
    <citation type="submission" date="2017-02" db="EMBL/GenBank/DDBJ databases">
        <title>Comparative genomics and description of representatives of a novel lineage of planctomycetes thriving in anoxic sediments.</title>
        <authorList>
            <person name="Spring S."/>
            <person name="Bunk B."/>
            <person name="Sproer C."/>
            <person name="Klenk H.-P."/>
        </authorList>
    </citation>
    <scope>NUCLEOTIDE SEQUENCE [LARGE SCALE GENOMIC DNA]</scope>
    <source>
        <strain evidence="9">L21-RPul-D3</strain>
    </source>
</reference>
<dbReference type="RefSeq" id="WP_077541033.1">
    <property type="nucleotide sequence ID" value="NZ_CP019633.1"/>
</dbReference>
<dbReference type="GO" id="GO:0000400">
    <property type="term" value="F:four-way junction DNA binding"/>
    <property type="evidence" value="ECO:0007669"/>
    <property type="project" value="UniProtKB-UniRule"/>
</dbReference>
<keyword evidence="8" id="KW-0067">ATP-binding</keyword>
<keyword evidence="8" id="KW-0378">Hydrolase</keyword>
<dbReference type="InterPro" id="IPR012340">
    <property type="entry name" value="NA-bd_OB-fold"/>
</dbReference>
<dbReference type="GO" id="GO:0016787">
    <property type="term" value="F:hydrolase activity"/>
    <property type="evidence" value="ECO:0007669"/>
    <property type="project" value="UniProtKB-KW"/>
</dbReference>
<dbReference type="GO" id="GO:0005524">
    <property type="term" value="F:ATP binding"/>
    <property type="evidence" value="ECO:0007669"/>
    <property type="project" value="InterPro"/>
</dbReference>
<keyword evidence="3 6" id="KW-0238">DNA-binding</keyword>
<protein>
    <recommendedName>
        <fullName evidence="6">Holliday junction branch migration complex subunit RuvA</fullName>
    </recommendedName>
</protein>
<dbReference type="EMBL" id="CP019633">
    <property type="protein sequence ID" value="AQQ10119.1"/>
    <property type="molecule type" value="Genomic_DNA"/>
</dbReference>
<dbReference type="Pfam" id="PF14520">
    <property type="entry name" value="HHH_5"/>
    <property type="match status" value="1"/>
</dbReference>
<dbReference type="InterPro" id="IPR010994">
    <property type="entry name" value="RuvA_2-like"/>
</dbReference>
<keyword evidence="1 6" id="KW-0963">Cytoplasm</keyword>
<comment type="domain">
    <text evidence="6">Has three domains with a flexible linker between the domains II and III and assumes an 'L' shape. Domain III is highly mobile and contacts RuvB.</text>
</comment>
<comment type="subcellular location">
    <subcellularLocation>
        <location evidence="6">Cytoplasm</location>
    </subcellularLocation>
</comment>
<evidence type="ECO:0000256" key="2">
    <source>
        <dbReference type="ARBA" id="ARBA00022763"/>
    </source>
</evidence>
<dbReference type="Pfam" id="PF01330">
    <property type="entry name" value="RuvA_N"/>
    <property type="match status" value="1"/>
</dbReference>
<evidence type="ECO:0000313" key="9">
    <source>
        <dbReference type="Proteomes" id="UP000188273"/>
    </source>
</evidence>
<organism evidence="8 9">
    <name type="scientific">Sedimentisphaera cyanobacteriorum</name>
    <dbReference type="NCBI Taxonomy" id="1940790"/>
    <lineage>
        <taxon>Bacteria</taxon>
        <taxon>Pseudomonadati</taxon>
        <taxon>Planctomycetota</taxon>
        <taxon>Phycisphaerae</taxon>
        <taxon>Sedimentisphaerales</taxon>
        <taxon>Sedimentisphaeraceae</taxon>
        <taxon>Sedimentisphaera</taxon>
    </lineage>
</organism>
<dbReference type="GO" id="GO:0006281">
    <property type="term" value="P:DNA repair"/>
    <property type="evidence" value="ECO:0007669"/>
    <property type="project" value="UniProtKB-UniRule"/>
</dbReference>
<dbReference type="OrthoDB" id="5293449at2"/>
<comment type="function">
    <text evidence="6">The RuvA-RuvB-RuvC complex processes Holliday junction (HJ) DNA during genetic recombination and DNA repair, while the RuvA-RuvB complex plays an important role in the rescue of blocked DNA replication forks via replication fork reversal (RFR). RuvA specifically binds to HJ cruciform DNA, conferring on it an open structure. The RuvB hexamer acts as an ATP-dependent pump, pulling dsDNA into and through the RuvAB complex. HJ branch migration allows RuvC to scan DNA until it finds its consensus sequence, where it cleaves and resolves the cruciform DNA.</text>
</comment>
<dbReference type="HAMAP" id="MF_00031">
    <property type="entry name" value="DNA_HJ_migration_RuvA"/>
    <property type="match status" value="1"/>
</dbReference>
<dbReference type="STRING" id="1940790.L21SP3_01945"/>
<dbReference type="Gene3D" id="2.40.50.140">
    <property type="entry name" value="Nucleic acid-binding proteins"/>
    <property type="match status" value="1"/>
</dbReference>
<sequence length="212" mass="22793">MIARISGNLLEVSEDSALVEVGDIAYQVLLPGYCISTLSGQTGSRVTLYTSQYFEGTPGGGNMIPRIIGFMSEKEKQFFNIYTSVKGMGIKKGLKSLSMPVETIACAIENGDEKIVVSLPGIGKRLAQHIIAELSGKLDYYALSQMPKDGGGASAGGFKAFQLEALEILTAWGEKRAEVTELIMLAQKKHPEISTAEELVPAVYRLKQGAEA</sequence>
<dbReference type="AlphaFoldDB" id="A0A1Q2HRN2"/>
<dbReference type="KEGG" id="pbu:L21SP3_01945"/>
<evidence type="ECO:0000256" key="5">
    <source>
        <dbReference type="ARBA" id="ARBA00023204"/>
    </source>
</evidence>
<dbReference type="GO" id="GO:0048476">
    <property type="term" value="C:Holliday junction resolvase complex"/>
    <property type="evidence" value="ECO:0007669"/>
    <property type="project" value="UniProtKB-UniRule"/>
</dbReference>
<keyword evidence="2 6" id="KW-0227">DNA damage</keyword>
<comment type="similarity">
    <text evidence="6">Belongs to the RuvA family.</text>
</comment>
<keyword evidence="8" id="KW-0547">Nucleotide-binding</keyword>
<comment type="subunit">
    <text evidence="6">Homotetramer. Forms an RuvA(8)-RuvB(12)-Holliday junction (HJ) complex. HJ DNA is sandwiched between 2 RuvA tetramers; dsDNA enters through RuvA and exits via RuvB. An RuvB hexamer assembles on each DNA strand where it exits the tetramer. Each RuvB hexamer is contacted by two RuvA subunits (via domain III) on 2 adjacent RuvB subunits; this complex drives branch migration. In the full resolvosome a probable DNA-RuvA(4)-RuvB(12)-RuvC(2) complex forms which resolves the HJ.</text>
</comment>